<dbReference type="Pfam" id="PF01204">
    <property type="entry name" value="Trehalase"/>
    <property type="match status" value="1"/>
</dbReference>
<dbReference type="AlphaFoldDB" id="A0A0B2UR40"/>
<evidence type="ECO:0000256" key="4">
    <source>
        <dbReference type="ARBA" id="ARBA00030473"/>
    </source>
</evidence>
<evidence type="ECO:0000256" key="2">
    <source>
        <dbReference type="ARBA" id="ARBA00012757"/>
    </source>
</evidence>
<dbReference type="InterPro" id="IPR008928">
    <property type="entry name" value="6-hairpin_glycosidase_sf"/>
</dbReference>
<evidence type="ECO:0000256" key="3">
    <source>
        <dbReference type="ARBA" id="ARBA00019905"/>
    </source>
</evidence>
<dbReference type="GO" id="GO:0005991">
    <property type="term" value="P:trehalose metabolic process"/>
    <property type="evidence" value="ECO:0007669"/>
    <property type="project" value="InterPro"/>
</dbReference>
<evidence type="ECO:0000313" key="5">
    <source>
        <dbReference type="EMBL" id="KHN71699.1"/>
    </source>
</evidence>
<dbReference type="InterPro" id="IPR012341">
    <property type="entry name" value="6hp_glycosidase-like_sf"/>
</dbReference>
<name>A0A0B2UR40_TOXCA</name>
<evidence type="ECO:0000313" key="6">
    <source>
        <dbReference type="Proteomes" id="UP000031036"/>
    </source>
</evidence>
<dbReference type="EMBL" id="JPKZ01021026">
    <property type="protein sequence ID" value="KHN71699.1"/>
    <property type="molecule type" value="Genomic_DNA"/>
</dbReference>
<dbReference type="SUPFAM" id="SSF48208">
    <property type="entry name" value="Six-hairpin glycosidases"/>
    <property type="match status" value="1"/>
</dbReference>
<protein>
    <recommendedName>
        <fullName evidence="3">Trehalase</fullName>
        <ecNumber evidence="2">3.2.1.28</ecNumber>
    </recommendedName>
    <alternativeName>
        <fullName evidence="4">Alpha,alpha-trehalase</fullName>
    </alternativeName>
</protein>
<dbReference type="Gene3D" id="1.50.10.10">
    <property type="match status" value="1"/>
</dbReference>
<feature type="non-terminal residue" evidence="5">
    <location>
        <position position="1"/>
    </location>
</feature>
<dbReference type="EC" id="3.2.1.28" evidence="2"/>
<comment type="similarity">
    <text evidence="1">Belongs to the glycosyl hydrolase 37 family.</text>
</comment>
<evidence type="ECO:0000256" key="1">
    <source>
        <dbReference type="ARBA" id="ARBA00005615"/>
    </source>
</evidence>
<proteinExistence type="inferred from homology"/>
<accession>A0A0B2UR40</accession>
<keyword evidence="6" id="KW-1185">Reference proteome</keyword>
<dbReference type="Proteomes" id="UP000031036">
    <property type="component" value="Unassembled WGS sequence"/>
</dbReference>
<dbReference type="GO" id="GO:0004555">
    <property type="term" value="F:alpha,alpha-trehalase activity"/>
    <property type="evidence" value="ECO:0007669"/>
    <property type="project" value="UniProtKB-EC"/>
</dbReference>
<organism evidence="5 6">
    <name type="scientific">Toxocara canis</name>
    <name type="common">Canine roundworm</name>
    <dbReference type="NCBI Taxonomy" id="6265"/>
    <lineage>
        <taxon>Eukaryota</taxon>
        <taxon>Metazoa</taxon>
        <taxon>Ecdysozoa</taxon>
        <taxon>Nematoda</taxon>
        <taxon>Chromadorea</taxon>
        <taxon>Rhabditida</taxon>
        <taxon>Spirurina</taxon>
        <taxon>Ascaridomorpha</taxon>
        <taxon>Ascaridoidea</taxon>
        <taxon>Toxocaridae</taxon>
        <taxon>Toxocara</taxon>
    </lineage>
</organism>
<reference evidence="5 6" key="1">
    <citation type="submission" date="2014-11" db="EMBL/GenBank/DDBJ databases">
        <title>Genetic blueprint of the zoonotic pathogen Toxocara canis.</title>
        <authorList>
            <person name="Zhu X.-Q."/>
            <person name="Korhonen P.K."/>
            <person name="Cai H."/>
            <person name="Young N.D."/>
            <person name="Nejsum P."/>
            <person name="von Samson-Himmelstjerna G."/>
            <person name="Boag P.R."/>
            <person name="Tan P."/>
            <person name="Li Q."/>
            <person name="Min J."/>
            <person name="Yang Y."/>
            <person name="Wang X."/>
            <person name="Fang X."/>
            <person name="Hall R.S."/>
            <person name="Hofmann A."/>
            <person name="Sternberg P.W."/>
            <person name="Jex A.R."/>
            <person name="Gasser R.B."/>
        </authorList>
    </citation>
    <scope>NUCLEOTIDE SEQUENCE [LARGE SCALE GENOMIC DNA]</scope>
    <source>
        <strain evidence="5">PN_DK_2014</strain>
    </source>
</reference>
<comment type="caution">
    <text evidence="5">The sequence shown here is derived from an EMBL/GenBank/DDBJ whole genome shotgun (WGS) entry which is preliminary data.</text>
</comment>
<dbReference type="STRING" id="6265.A0A0B2UR40"/>
<sequence>YNVIGHYARPGAGGEYEVQDGFGWTNGVVLDLLTTYNDRLSVLGPGLYDIYSPFRPSREEPNLSDTRFSRSTLSGSQDVDLSIRVLLISIILSIFHRLIALK</sequence>
<dbReference type="InterPro" id="IPR001661">
    <property type="entry name" value="Glyco_hydro_37"/>
</dbReference>
<gene>
    <name evidence="5" type="primary">TREH</name>
    <name evidence="5" type="ORF">Tcan_02097</name>
</gene>
<dbReference type="OrthoDB" id="3542292at2759"/>